<sequence length="99" mass="10726">MKSQVTDNVQNLVLNELRGELENAGIQANCSLAGTDSSGDIMVLNHDLQSTTNASYSKHCGYANMDVTIDTITQTVAVPQFTITVSDDRVGNYDMVIQN</sequence>
<organism evidence="1 2">
    <name type="scientific">Shewanella mangrovi</name>
    <dbReference type="NCBI Taxonomy" id="1515746"/>
    <lineage>
        <taxon>Bacteria</taxon>
        <taxon>Pseudomonadati</taxon>
        <taxon>Pseudomonadota</taxon>
        <taxon>Gammaproteobacteria</taxon>
        <taxon>Alteromonadales</taxon>
        <taxon>Shewanellaceae</taxon>
        <taxon>Shewanella</taxon>
    </lineage>
</organism>
<reference evidence="1 2" key="1">
    <citation type="submission" date="2014-06" db="EMBL/GenBank/DDBJ databases">
        <title>Shewanella sp. YQH10.</title>
        <authorList>
            <person name="Liu Y."/>
            <person name="Zeng R."/>
        </authorList>
    </citation>
    <scope>NUCLEOTIDE SEQUENCE [LARGE SCALE GENOMIC DNA]</scope>
    <source>
        <strain evidence="1 2">YQH10</strain>
    </source>
</reference>
<dbReference type="Proteomes" id="UP000029264">
    <property type="component" value="Unassembled WGS sequence"/>
</dbReference>
<dbReference type="EMBL" id="JPEO01000002">
    <property type="protein sequence ID" value="KFZ38625.1"/>
    <property type="molecule type" value="Genomic_DNA"/>
</dbReference>
<dbReference type="AlphaFoldDB" id="A0A094JF97"/>
<name>A0A094JF97_9GAMM</name>
<proteinExistence type="predicted"/>
<evidence type="ECO:0000313" key="2">
    <source>
        <dbReference type="Proteomes" id="UP000029264"/>
    </source>
</evidence>
<protein>
    <submittedName>
        <fullName evidence="1">Uncharacterized protein</fullName>
    </submittedName>
</protein>
<keyword evidence="2" id="KW-1185">Reference proteome</keyword>
<comment type="caution">
    <text evidence="1">The sequence shown here is derived from an EMBL/GenBank/DDBJ whole genome shotgun (WGS) entry which is preliminary data.</text>
</comment>
<gene>
    <name evidence="1" type="ORF">HR45_04155</name>
</gene>
<accession>A0A094JF97</accession>
<dbReference type="STRING" id="1515746.HR45_04155"/>
<evidence type="ECO:0000313" key="1">
    <source>
        <dbReference type="EMBL" id="KFZ38625.1"/>
    </source>
</evidence>